<accession>A0AA36EPI1</accession>
<evidence type="ECO:0000259" key="4">
    <source>
        <dbReference type="PROSITE" id="PS51388"/>
    </source>
</evidence>
<evidence type="ECO:0000259" key="5">
    <source>
        <dbReference type="PROSITE" id="PS51718"/>
    </source>
</evidence>
<dbReference type="GO" id="GO:0005525">
    <property type="term" value="F:GTP binding"/>
    <property type="evidence" value="ECO:0007669"/>
    <property type="project" value="UniProtKB-KW"/>
</dbReference>
<dbReference type="InterPro" id="IPR003130">
    <property type="entry name" value="GED"/>
</dbReference>
<dbReference type="FunFam" id="3.40.50.300:FF:001237">
    <property type="entry name" value="Dynamin-related protein 4C"/>
    <property type="match status" value="1"/>
</dbReference>
<dbReference type="SMART" id="SM00302">
    <property type="entry name" value="GED"/>
    <property type="match status" value="1"/>
</dbReference>
<name>A0AA36EPI1_LACSI</name>
<dbReference type="AlphaFoldDB" id="A0AA36EPI1"/>
<evidence type="ECO:0000313" key="7">
    <source>
        <dbReference type="Proteomes" id="UP001177003"/>
    </source>
</evidence>
<dbReference type="InterPro" id="IPR045063">
    <property type="entry name" value="Dynamin_N"/>
</dbReference>
<sequence length="669" mass="75458">MAEKSNTMVPVYNSTKTTNGGEVLPLPFTAEDHKPQFPPIVSSYNDKIRPILDAVDKLRRLKVTQEGIPLPAIVVVGDQSSGKSSVLESLAGISLPRGQNICTRVPLIMRLQNHPDPVPELLLEYQKKSVTIMEESQISDAIDKATVEIAGDNKGISNVPLTLVVKKNGVPNLTMIDLPGIARVAVGDQPENIYEQISDMIMEHIKPEESIILNVLAANVDFATCESICMSRRVDTTGQRTLAVVTKSDQSPEGLLEKVTSNDVNIGLGYICVRNRIKDETYEEARMQEATLFQTHPLLSKMDKSIVGIPVLARRLMEIQSMIISKCFPDIVKKINERLNASVLELNKLPRIPTSIPDAMAAFMQIIGSLKATFQKILIRGELEYDDKEMHCNARLAEMLDEFTKELHKSEKISENFLVEEMLVLEEANGIRLPFFLSNSAFLYLLKKKVNDISDLPINFLNKVWGYLEIVCARVLMDHCGNHPQLLPSIKKASLNVMLRMKEKLVERVLEMIEMERVTDYTCDPDFIASWNKLMGKIRDNFLSAIINHSTFSLEGYGPMLIDIKHLYSVPATKRDQAFDLKMRMMAYWKVVLGRMVDWIALELRFVIQKMVNNEMEKEIVNEVMVRGGGMEKMLDEPTSVASNRERLQKSIGLLQESKQIIQQVMDGI</sequence>
<dbReference type="EMBL" id="OX465085">
    <property type="protein sequence ID" value="CAI9303624.1"/>
    <property type="molecule type" value="Genomic_DNA"/>
</dbReference>
<dbReference type="InterPro" id="IPR000375">
    <property type="entry name" value="Dynamin_stalk"/>
</dbReference>
<dbReference type="PRINTS" id="PR00195">
    <property type="entry name" value="DYNAMIN"/>
</dbReference>
<dbReference type="GO" id="GO:0003924">
    <property type="term" value="F:GTPase activity"/>
    <property type="evidence" value="ECO:0007669"/>
    <property type="project" value="InterPro"/>
</dbReference>
<proteinExistence type="predicted"/>
<dbReference type="Proteomes" id="UP001177003">
    <property type="component" value="Chromosome 9"/>
</dbReference>
<dbReference type="Gene3D" id="1.20.120.1240">
    <property type="entry name" value="Dynamin, middle domain"/>
    <property type="match status" value="1"/>
</dbReference>
<dbReference type="SUPFAM" id="SSF52540">
    <property type="entry name" value="P-loop containing nucleoside triphosphate hydrolases"/>
    <property type="match status" value="1"/>
</dbReference>
<dbReference type="PANTHER" id="PTHR11566">
    <property type="entry name" value="DYNAMIN"/>
    <property type="match status" value="1"/>
</dbReference>
<dbReference type="InterPro" id="IPR027417">
    <property type="entry name" value="P-loop_NTPase"/>
</dbReference>
<dbReference type="Pfam" id="PF00350">
    <property type="entry name" value="Dynamin_N"/>
    <property type="match status" value="1"/>
</dbReference>
<dbReference type="PROSITE" id="PS51388">
    <property type="entry name" value="GED"/>
    <property type="match status" value="1"/>
</dbReference>
<dbReference type="GO" id="GO:0005874">
    <property type="term" value="C:microtubule"/>
    <property type="evidence" value="ECO:0007669"/>
    <property type="project" value="TreeGrafter"/>
</dbReference>
<dbReference type="InterPro" id="IPR001401">
    <property type="entry name" value="Dynamin_GTPase"/>
</dbReference>
<dbReference type="InterPro" id="IPR022812">
    <property type="entry name" value="Dynamin"/>
</dbReference>
<dbReference type="Gene3D" id="3.40.50.300">
    <property type="entry name" value="P-loop containing nucleotide triphosphate hydrolases"/>
    <property type="match status" value="1"/>
</dbReference>
<dbReference type="InterPro" id="IPR020850">
    <property type="entry name" value="GED_dom"/>
</dbReference>
<dbReference type="Pfam" id="PF01031">
    <property type="entry name" value="Dynamin_M"/>
    <property type="match status" value="1"/>
</dbReference>
<keyword evidence="1" id="KW-0547">Nucleotide-binding</keyword>
<dbReference type="InterPro" id="IPR030381">
    <property type="entry name" value="G_DYNAMIN_dom"/>
</dbReference>
<feature type="domain" description="GED" evidence="4">
    <location>
        <begin position="578"/>
        <end position="669"/>
    </location>
</feature>
<dbReference type="GO" id="GO:0005737">
    <property type="term" value="C:cytoplasm"/>
    <property type="evidence" value="ECO:0007669"/>
    <property type="project" value="UniProtKB-ARBA"/>
</dbReference>
<dbReference type="PANTHER" id="PTHR11566:SF186">
    <property type="entry name" value="DYNAMIN CENTRAL DOMAIN, GTPASE EFFECTOR DOMAIN-CONTAINING PROTEIN-RELATED"/>
    <property type="match status" value="1"/>
</dbReference>
<evidence type="ECO:0008006" key="8">
    <source>
        <dbReference type="Google" id="ProtNLM"/>
    </source>
</evidence>
<keyword evidence="7" id="KW-1185">Reference proteome</keyword>
<keyword evidence="2" id="KW-0342">GTP-binding</keyword>
<protein>
    <recommendedName>
        <fullName evidence="8">Dynamin-related protein 4C-like</fullName>
    </recommendedName>
</protein>
<keyword evidence="3" id="KW-0505">Motor protein</keyword>
<feature type="domain" description="Dynamin-type G" evidence="5">
    <location>
        <begin position="67"/>
        <end position="329"/>
    </location>
</feature>
<dbReference type="SMART" id="SM00053">
    <property type="entry name" value="DYNc"/>
    <property type="match status" value="1"/>
</dbReference>
<reference evidence="6" key="1">
    <citation type="submission" date="2023-04" db="EMBL/GenBank/DDBJ databases">
        <authorList>
            <person name="Vijverberg K."/>
            <person name="Xiong W."/>
            <person name="Schranz E."/>
        </authorList>
    </citation>
    <scope>NUCLEOTIDE SEQUENCE</scope>
</reference>
<organism evidence="6 7">
    <name type="scientific">Lactuca saligna</name>
    <name type="common">Willowleaf lettuce</name>
    <dbReference type="NCBI Taxonomy" id="75948"/>
    <lineage>
        <taxon>Eukaryota</taxon>
        <taxon>Viridiplantae</taxon>
        <taxon>Streptophyta</taxon>
        <taxon>Embryophyta</taxon>
        <taxon>Tracheophyta</taxon>
        <taxon>Spermatophyta</taxon>
        <taxon>Magnoliopsida</taxon>
        <taxon>eudicotyledons</taxon>
        <taxon>Gunneridae</taxon>
        <taxon>Pentapetalae</taxon>
        <taxon>asterids</taxon>
        <taxon>campanulids</taxon>
        <taxon>Asterales</taxon>
        <taxon>Asteraceae</taxon>
        <taxon>Cichorioideae</taxon>
        <taxon>Cichorieae</taxon>
        <taxon>Lactucinae</taxon>
        <taxon>Lactuca</taxon>
    </lineage>
</organism>
<dbReference type="GO" id="GO:0008017">
    <property type="term" value="F:microtubule binding"/>
    <property type="evidence" value="ECO:0007669"/>
    <property type="project" value="TreeGrafter"/>
</dbReference>
<gene>
    <name evidence="6" type="ORF">LSALG_LOCUS42046</name>
</gene>
<evidence type="ECO:0000313" key="6">
    <source>
        <dbReference type="EMBL" id="CAI9303624.1"/>
    </source>
</evidence>
<evidence type="ECO:0000256" key="3">
    <source>
        <dbReference type="ARBA" id="ARBA00023175"/>
    </source>
</evidence>
<dbReference type="GO" id="GO:0016020">
    <property type="term" value="C:membrane"/>
    <property type="evidence" value="ECO:0007669"/>
    <property type="project" value="TreeGrafter"/>
</dbReference>
<dbReference type="CDD" id="cd08771">
    <property type="entry name" value="DLP_1"/>
    <property type="match status" value="1"/>
</dbReference>
<dbReference type="PROSITE" id="PS51718">
    <property type="entry name" value="G_DYNAMIN_2"/>
    <property type="match status" value="1"/>
</dbReference>
<evidence type="ECO:0000256" key="2">
    <source>
        <dbReference type="ARBA" id="ARBA00023134"/>
    </source>
</evidence>
<dbReference type="Pfam" id="PF02212">
    <property type="entry name" value="GED"/>
    <property type="match status" value="1"/>
</dbReference>
<evidence type="ECO:0000256" key="1">
    <source>
        <dbReference type="ARBA" id="ARBA00022741"/>
    </source>
</evidence>